<evidence type="ECO:0000313" key="4">
    <source>
        <dbReference type="Proteomes" id="UP000001542"/>
    </source>
</evidence>
<dbReference type="VEuPathDB" id="TrichDB:TVAG_181870"/>
<dbReference type="SMR" id="A2F6W9"/>
<dbReference type="Proteomes" id="UP000001542">
    <property type="component" value="Unassembled WGS sequence"/>
</dbReference>
<dbReference type="InParanoid" id="A2F6W9"/>
<feature type="domain" description="DUF3447" evidence="2">
    <location>
        <begin position="57"/>
        <end position="132"/>
    </location>
</feature>
<proteinExistence type="predicted"/>
<sequence>MDDDKNSFVSFIENADFDPNQRLICDLYPFSEDGYSLLEYCCYHGAIECFNLLRTKCNSEITEYCLQFSFLGRNQDIINECLKMFKPDPYCMTCAIATHNIILVKDLISKHGLNINLEDCWKFYNLQAFFIYLETSKDINNCFVCSPKFYLPSLCEYLINIGADINAKDKNGHSALYFAKENGNREISEFLISIGAKVEEQDLSLQTSNDYNQDGINIIQNAFSIINQILQNGVINPASEKEITELLGMLHNNFSGIIHNTQTESIDKIQTIYQNLLEKHTHQIKVKDLSWQKISRFFHQYDPEEHKSILNIVYTKKNHYDQKDIENANQIVKQIIECTNSNNNRPKSLLKFIENCYTDYQYFGNKKFLVDQIQYFFAKKPMEEFLSDVYSNEVRLCNFFKKIVHQDDRLSIIIAKIILDDNSMSKQSEYTFDGEGKRQFQADKLAPDIYSIRYPLIYKNAYRTYQVNTSGIYVKHPTDKKNNFSWINILKPHLDFSIKISRYCISKLFDCYKNVPTFNSKIVEKLRNKVDDSTLQEIQNKLNEINELAVKILNDEESKGNQIFSDLTNLNLTKKNEKNLDSLYVFRERLFHKNNDLFEKYCNFVDNCPYPIEDYYDCRMFEDLYKLDKEVTELHKIFATIAFYYLIRSTNDEMKKVRFHLKNLLTQGGFGDDRKKIFDSATDTSALISIAESARTKKSLVFALVFFHLLRNCPDDANVYDDIRNYHLLSFMWHGGTDQSKNLSLKMMEIDYNKIYKITPRK</sequence>
<keyword evidence="4" id="KW-1185">Reference proteome</keyword>
<dbReference type="PANTHER" id="PTHR24182">
    <property type="entry name" value="ANKYRIN REPEAT AND SOCS BOX CONTAINING 4"/>
    <property type="match status" value="1"/>
</dbReference>
<dbReference type="InterPro" id="IPR002110">
    <property type="entry name" value="Ankyrin_rpt"/>
</dbReference>
<organism evidence="3 4">
    <name type="scientific">Trichomonas vaginalis (strain ATCC PRA-98 / G3)</name>
    <dbReference type="NCBI Taxonomy" id="412133"/>
    <lineage>
        <taxon>Eukaryota</taxon>
        <taxon>Metamonada</taxon>
        <taxon>Parabasalia</taxon>
        <taxon>Trichomonadida</taxon>
        <taxon>Trichomonadidae</taxon>
        <taxon>Trichomonas</taxon>
    </lineage>
</organism>
<dbReference type="SUPFAM" id="SSF48403">
    <property type="entry name" value="Ankyrin repeat"/>
    <property type="match status" value="1"/>
</dbReference>
<dbReference type="PROSITE" id="PS50088">
    <property type="entry name" value="ANK_REPEAT"/>
    <property type="match status" value="1"/>
</dbReference>
<dbReference type="AlphaFoldDB" id="A2F6W9"/>
<accession>A2F6W9</accession>
<reference evidence="3" key="1">
    <citation type="submission" date="2006-10" db="EMBL/GenBank/DDBJ databases">
        <authorList>
            <person name="Amadeo P."/>
            <person name="Zhao Q."/>
            <person name="Wortman J."/>
            <person name="Fraser-Liggett C."/>
            <person name="Carlton J."/>
        </authorList>
    </citation>
    <scope>NUCLEOTIDE SEQUENCE</scope>
    <source>
        <strain evidence="3">G3</strain>
    </source>
</reference>
<name>A2F6W9_TRIV3</name>
<dbReference type="Gene3D" id="1.25.40.20">
    <property type="entry name" value="Ankyrin repeat-containing domain"/>
    <property type="match status" value="1"/>
</dbReference>
<evidence type="ECO:0000259" key="2">
    <source>
        <dbReference type="Pfam" id="PF11929"/>
    </source>
</evidence>
<dbReference type="InterPro" id="IPR036770">
    <property type="entry name" value="Ankyrin_rpt-contain_sf"/>
</dbReference>
<dbReference type="VEuPathDB" id="TrichDB:TVAGG3_0007470"/>
<dbReference type="EMBL" id="DS113641">
    <property type="protein sequence ID" value="EAX99330.1"/>
    <property type="molecule type" value="Genomic_DNA"/>
</dbReference>
<dbReference type="InterPro" id="IPR020683">
    <property type="entry name" value="DUF3447"/>
</dbReference>
<keyword evidence="1" id="KW-0040">ANK repeat</keyword>
<gene>
    <name evidence="3" type="ORF">TVAG_181870</name>
</gene>
<feature type="repeat" description="ANK" evidence="1">
    <location>
        <begin position="171"/>
        <end position="203"/>
    </location>
</feature>
<dbReference type="KEGG" id="tva:4757136"/>
<dbReference type="PANTHER" id="PTHR24182:SF13">
    <property type="entry name" value="LD18443P"/>
    <property type="match status" value="1"/>
</dbReference>
<reference evidence="3" key="2">
    <citation type="journal article" date="2007" name="Science">
        <title>Draft genome sequence of the sexually transmitted pathogen Trichomonas vaginalis.</title>
        <authorList>
            <person name="Carlton J.M."/>
            <person name="Hirt R.P."/>
            <person name="Silva J.C."/>
            <person name="Delcher A.L."/>
            <person name="Schatz M."/>
            <person name="Zhao Q."/>
            <person name="Wortman J.R."/>
            <person name="Bidwell S.L."/>
            <person name="Alsmark U.C.M."/>
            <person name="Besteiro S."/>
            <person name="Sicheritz-Ponten T."/>
            <person name="Noel C.J."/>
            <person name="Dacks J.B."/>
            <person name="Foster P.G."/>
            <person name="Simillion C."/>
            <person name="Van de Peer Y."/>
            <person name="Miranda-Saavedra D."/>
            <person name="Barton G.J."/>
            <person name="Westrop G.D."/>
            <person name="Mueller S."/>
            <person name="Dessi D."/>
            <person name="Fiori P.L."/>
            <person name="Ren Q."/>
            <person name="Paulsen I."/>
            <person name="Zhang H."/>
            <person name="Bastida-Corcuera F.D."/>
            <person name="Simoes-Barbosa A."/>
            <person name="Brown M.T."/>
            <person name="Hayes R.D."/>
            <person name="Mukherjee M."/>
            <person name="Okumura C.Y."/>
            <person name="Schneider R."/>
            <person name="Smith A.J."/>
            <person name="Vanacova S."/>
            <person name="Villalvazo M."/>
            <person name="Haas B.J."/>
            <person name="Pertea M."/>
            <person name="Feldblyum T.V."/>
            <person name="Utterback T.R."/>
            <person name="Shu C.L."/>
            <person name="Osoegawa K."/>
            <person name="de Jong P.J."/>
            <person name="Hrdy I."/>
            <person name="Horvathova L."/>
            <person name="Zubacova Z."/>
            <person name="Dolezal P."/>
            <person name="Malik S.B."/>
            <person name="Logsdon J.M. Jr."/>
            <person name="Henze K."/>
            <person name="Gupta A."/>
            <person name="Wang C.C."/>
            <person name="Dunne R.L."/>
            <person name="Upcroft J.A."/>
            <person name="Upcroft P."/>
            <person name="White O."/>
            <person name="Salzberg S.L."/>
            <person name="Tang P."/>
            <person name="Chiu C.-H."/>
            <person name="Lee Y.-S."/>
            <person name="Embley T.M."/>
            <person name="Coombs G.H."/>
            <person name="Mottram J.C."/>
            <person name="Tachezy J."/>
            <person name="Fraser-Liggett C.M."/>
            <person name="Johnson P.J."/>
        </authorList>
    </citation>
    <scope>NUCLEOTIDE SEQUENCE [LARGE SCALE GENOMIC DNA]</scope>
    <source>
        <strain evidence="3">G3</strain>
    </source>
</reference>
<evidence type="ECO:0000313" key="3">
    <source>
        <dbReference type="EMBL" id="EAX99330.1"/>
    </source>
</evidence>
<protein>
    <recommendedName>
        <fullName evidence="2">DUF3447 domain-containing protein</fullName>
    </recommendedName>
</protein>
<dbReference type="RefSeq" id="XP_001312260.1">
    <property type="nucleotide sequence ID" value="XM_001312259.1"/>
</dbReference>
<dbReference type="PROSITE" id="PS50297">
    <property type="entry name" value="ANK_REP_REGION"/>
    <property type="match status" value="1"/>
</dbReference>
<dbReference type="Pfam" id="PF11929">
    <property type="entry name" value="DUF3447"/>
    <property type="match status" value="1"/>
</dbReference>
<dbReference type="SMART" id="SM00248">
    <property type="entry name" value="ANK"/>
    <property type="match status" value="4"/>
</dbReference>
<evidence type="ECO:0000256" key="1">
    <source>
        <dbReference type="PROSITE-ProRule" id="PRU00023"/>
    </source>
</evidence>